<dbReference type="Proteomes" id="UP000789508">
    <property type="component" value="Unassembled WGS sequence"/>
</dbReference>
<dbReference type="AlphaFoldDB" id="A0A9N9I5A1"/>
<keyword evidence="2" id="KW-1185">Reference proteome</keyword>
<gene>
    <name evidence="1" type="ORF">ALEPTO_LOCUS12261</name>
</gene>
<dbReference type="InterPro" id="IPR036397">
    <property type="entry name" value="RNaseH_sf"/>
</dbReference>
<sequence length="145" mass="16515">RAKIIQVGEKGTRFTVILCVQNLAEQGEIKVSCKIIKNIRKKNKKKNEEKEKKGTNAVDLHDFLLGINFPNNSYILLDNAKIHHASKSLIKEKRLPIKELAVKKGIILKYLPARAPMIQPAELFINNIKGFIKSKLKEFIGRKQS</sequence>
<protein>
    <submittedName>
        <fullName evidence="1">7025_t:CDS:1</fullName>
    </submittedName>
</protein>
<dbReference type="Gene3D" id="3.30.420.10">
    <property type="entry name" value="Ribonuclease H-like superfamily/Ribonuclease H"/>
    <property type="match status" value="1"/>
</dbReference>
<organism evidence="1 2">
    <name type="scientific">Ambispora leptoticha</name>
    <dbReference type="NCBI Taxonomy" id="144679"/>
    <lineage>
        <taxon>Eukaryota</taxon>
        <taxon>Fungi</taxon>
        <taxon>Fungi incertae sedis</taxon>
        <taxon>Mucoromycota</taxon>
        <taxon>Glomeromycotina</taxon>
        <taxon>Glomeromycetes</taxon>
        <taxon>Archaeosporales</taxon>
        <taxon>Ambisporaceae</taxon>
        <taxon>Ambispora</taxon>
    </lineage>
</organism>
<feature type="non-terminal residue" evidence="1">
    <location>
        <position position="1"/>
    </location>
</feature>
<dbReference type="OrthoDB" id="2153736at2759"/>
<proteinExistence type="predicted"/>
<reference evidence="1" key="1">
    <citation type="submission" date="2021-06" db="EMBL/GenBank/DDBJ databases">
        <authorList>
            <person name="Kallberg Y."/>
            <person name="Tangrot J."/>
            <person name="Rosling A."/>
        </authorList>
    </citation>
    <scope>NUCLEOTIDE SEQUENCE</scope>
    <source>
        <strain evidence="1">FL130A</strain>
    </source>
</reference>
<evidence type="ECO:0000313" key="1">
    <source>
        <dbReference type="EMBL" id="CAG8720983.1"/>
    </source>
</evidence>
<accession>A0A9N9I5A1</accession>
<dbReference type="EMBL" id="CAJVPS010026239">
    <property type="protein sequence ID" value="CAG8720983.1"/>
    <property type="molecule type" value="Genomic_DNA"/>
</dbReference>
<name>A0A9N9I5A1_9GLOM</name>
<evidence type="ECO:0000313" key="2">
    <source>
        <dbReference type="Proteomes" id="UP000789508"/>
    </source>
</evidence>
<dbReference type="GO" id="GO:0003676">
    <property type="term" value="F:nucleic acid binding"/>
    <property type="evidence" value="ECO:0007669"/>
    <property type="project" value="InterPro"/>
</dbReference>
<comment type="caution">
    <text evidence="1">The sequence shown here is derived from an EMBL/GenBank/DDBJ whole genome shotgun (WGS) entry which is preliminary data.</text>
</comment>